<name>A0A5E4FNW1_PRUDU</name>
<sequence length="148" mass="15915">MVSSSTSSFVFHPDQACLAVVLVRFDELGMTTKVPRCLESTGCGFDSLSLSVGQGFRRLKFLGIILLPISTYLFDYHVMGIAESGGVKVGAAMVDLFGANGRHVVVGIRQWSSTVVGLLFLVAFEAVYGEYHICLYALGQLGDAWVVG</sequence>
<accession>A0A5E4FNW1</accession>
<organism evidence="1 2">
    <name type="scientific">Prunus dulcis</name>
    <name type="common">Almond</name>
    <name type="synonym">Amygdalus dulcis</name>
    <dbReference type="NCBI Taxonomy" id="3755"/>
    <lineage>
        <taxon>Eukaryota</taxon>
        <taxon>Viridiplantae</taxon>
        <taxon>Streptophyta</taxon>
        <taxon>Embryophyta</taxon>
        <taxon>Tracheophyta</taxon>
        <taxon>Spermatophyta</taxon>
        <taxon>Magnoliopsida</taxon>
        <taxon>eudicotyledons</taxon>
        <taxon>Gunneridae</taxon>
        <taxon>Pentapetalae</taxon>
        <taxon>rosids</taxon>
        <taxon>fabids</taxon>
        <taxon>Rosales</taxon>
        <taxon>Rosaceae</taxon>
        <taxon>Amygdaloideae</taxon>
        <taxon>Amygdaleae</taxon>
        <taxon>Prunus</taxon>
    </lineage>
</organism>
<dbReference type="EMBL" id="CABIKO010000158">
    <property type="protein sequence ID" value="VVA29152.1"/>
    <property type="molecule type" value="Genomic_DNA"/>
</dbReference>
<proteinExistence type="predicted"/>
<evidence type="ECO:0000313" key="2">
    <source>
        <dbReference type="Proteomes" id="UP000327085"/>
    </source>
</evidence>
<gene>
    <name evidence="1" type="ORF">ALMOND_2B012486</name>
</gene>
<reference evidence="2" key="1">
    <citation type="journal article" date="2020" name="Plant J.">
        <title>Transposons played a major role in the diversification between the closely related almond and peach genomes: results from the almond genome sequence.</title>
        <authorList>
            <person name="Alioto T."/>
            <person name="Alexiou K.G."/>
            <person name="Bardil A."/>
            <person name="Barteri F."/>
            <person name="Castanera R."/>
            <person name="Cruz F."/>
            <person name="Dhingra A."/>
            <person name="Duval H."/>
            <person name="Fernandez I Marti A."/>
            <person name="Frias L."/>
            <person name="Galan B."/>
            <person name="Garcia J.L."/>
            <person name="Howad W."/>
            <person name="Gomez-Garrido J."/>
            <person name="Gut M."/>
            <person name="Julca I."/>
            <person name="Morata J."/>
            <person name="Puigdomenech P."/>
            <person name="Ribeca P."/>
            <person name="Rubio Cabetas M.J."/>
            <person name="Vlasova A."/>
            <person name="Wirthensohn M."/>
            <person name="Garcia-Mas J."/>
            <person name="Gabaldon T."/>
            <person name="Casacuberta J.M."/>
            <person name="Arus P."/>
        </authorList>
    </citation>
    <scope>NUCLEOTIDE SEQUENCE [LARGE SCALE GENOMIC DNA]</scope>
    <source>
        <strain evidence="2">cv. Texas</strain>
    </source>
</reference>
<dbReference type="Gramene" id="VVA29152">
    <property type="protein sequence ID" value="VVA29152"/>
    <property type="gene ID" value="Prudul26B012486"/>
</dbReference>
<protein>
    <submittedName>
        <fullName evidence="1">Uncharacterized protein</fullName>
    </submittedName>
</protein>
<dbReference type="InParanoid" id="A0A5E4FNW1"/>
<evidence type="ECO:0000313" key="1">
    <source>
        <dbReference type="EMBL" id="VVA29152.1"/>
    </source>
</evidence>
<dbReference type="AlphaFoldDB" id="A0A5E4FNW1"/>
<dbReference type="Proteomes" id="UP000327085">
    <property type="component" value="Chromosome 2"/>
</dbReference>